<keyword evidence="2" id="KW-1185">Reference proteome</keyword>
<organism evidence="1 2">
    <name type="scientific">Xenorhabdus miraniensis</name>
    <dbReference type="NCBI Taxonomy" id="351674"/>
    <lineage>
        <taxon>Bacteria</taxon>
        <taxon>Pseudomonadati</taxon>
        <taxon>Pseudomonadota</taxon>
        <taxon>Gammaproteobacteria</taxon>
        <taxon>Enterobacterales</taxon>
        <taxon>Morganellaceae</taxon>
        <taxon>Xenorhabdus</taxon>
    </lineage>
</organism>
<accession>A0A2D0JU55</accession>
<name>A0A2D0JU55_9GAMM</name>
<dbReference type="EMBL" id="NITZ01000003">
    <property type="protein sequence ID" value="PHM49893.1"/>
    <property type="molecule type" value="Genomic_DNA"/>
</dbReference>
<sequence>MKLSFYWDREFKSFSFEEKVRNSARLIPYLRGGFQYFIDVSSTYPTNRLNLVGHGDQFKLLFEGLLLGAKKLSPQELADHIGPLLMKDNARSIRLLSCFSGKSGFAHKLADITGLPVKANREIFSPQCFYYAQDERLWLRREKQVFPSESLNTSEDNIVRFFWYNPHNLHAS</sequence>
<reference evidence="1 2" key="1">
    <citation type="journal article" date="2017" name="Nat. Microbiol.">
        <title>Natural product diversity associated with the nematode symbionts Photorhabdus and Xenorhabdus.</title>
        <authorList>
            <person name="Tobias N.J."/>
            <person name="Wolff H."/>
            <person name="Djahanschiri B."/>
            <person name="Grundmann F."/>
            <person name="Kronenwerth M."/>
            <person name="Shi Y.M."/>
            <person name="Simonyi S."/>
            <person name="Grun P."/>
            <person name="Shapiro-Ilan D."/>
            <person name="Pidot S.J."/>
            <person name="Stinear T.P."/>
            <person name="Ebersberger I."/>
            <person name="Bode H.B."/>
        </authorList>
    </citation>
    <scope>NUCLEOTIDE SEQUENCE [LARGE SCALE GENOMIC DNA]</scope>
    <source>
        <strain evidence="1 2">DSM 17902</strain>
    </source>
</reference>
<dbReference type="OrthoDB" id="6443802at2"/>
<dbReference type="RefSeq" id="WP_099113126.1">
    <property type="nucleotide sequence ID" value="NZ_CAWNQI010000062.1"/>
</dbReference>
<dbReference type="AlphaFoldDB" id="A0A2D0JU55"/>
<dbReference type="Proteomes" id="UP000221980">
    <property type="component" value="Unassembled WGS sequence"/>
</dbReference>
<proteinExistence type="predicted"/>
<comment type="caution">
    <text evidence="1">The sequence shown here is derived from an EMBL/GenBank/DDBJ whole genome shotgun (WGS) entry which is preliminary data.</text>
</comment>
<evidence type="ECO:0000313" key="1">
    <source>
        <dbReference type="EMBL" id="PHM49893.1"/>
    </source>
</evidence>
<gene>
    <name evidence="1" type="ORF">Xmir_00775</name>
</gene>
<protein>
    <submittedName>
        <fullName evidence="1">Uncharacterized protein</fullName>
    </submittedName>
</protein>
<evidence type="ECO:0000313" key="2">
    <source>
        <dbReference type="Proteomes" id="UP000221980"/>
    </source>
</evidence>